<sequence length="133" mass="14699">MNVAQEAERIVHLLAGVSLTCTNTNVCQASDKMIAPIITKAGSSPIPPIRAGLQRLASGVAVDVVSTDPSASFRRIVMKGYPDIKDHADPCNGLLNGLDEGYLSLETEIIYLPPSCREKLFYRVEEWRVWWKI</sequence>
<evidence type="ECO:0000313" key="1">
    <source>
        <dbReference type="EMBL" id="CAB1446167.1"/>
    </source>
</evidence>
<dbReference type="AlphaFoldDB" id="A0A9N7Z1B7"/>
<proteinExistence type="predicted"/>
<evidence type="ECO:0000313" key="2">
    <source>
        <dbReference type="Proteomes" id="UP001153269"/>
    </source>
</evidence>
<dbReference type="Proteomes" id="UP001153269">
    <property type="component" value="Unassembled WGS sequence"/>
</dbReference>
<keyword evidence="2" id="KW-1185">Reference proteome</keyword>
<reference evidence="1" key="1">
    <citation type="submission" date="2020-03" db="EMBL/GenBank/DDBJ databases">
        <authorList>
            <person name="Weist P."/>
        </authorList>
    </citation>
    <scope>NUCLEOTIDE SEQUENCE</scope>
</reference>
<name>A0A9N7Z1B7_PLEPL</name>
<protein>
    <submittedName>
        <fullName evidence="1">Uncharacterized protein</fullName>
    </submittedName>
</protein>
<comment type="caution">
    <text evidence="1">The sequence shown here is derived from an EMBL/GenBank/DDBJ whole genome shotgun (WGS) entry which is preliminary data.</text>
</comment>
<accession>A0A9N7Z1B7</accession>
<organism evidence="1 2">
    <name type="scientific">Pleuronectes platessa</name>
    <name type="common">European plaice</name>
    <dbReference type="NCBI Taxonomy" id="8262"/>
    <lineage>
        <taxon>Eukaryota</taxon>
        <taxon>Metazoa</taxon>
        <taxon>Chordata</taxon>
        <taxon>Craniata</taxon>
        <taxon>Vertebrata</taxon>
        <taxon>Euteleostomi</taxon>
        <taxon>Actinopterygii</taxon>
        <taxon>Neopterygii</taxon>
        <taxon>Teleostei</taxon>
        <taxon>Neoteleostei</taxon>
        <taxon>Acanthomorphata</taxon>
        <taxon>Carangaria</taxon>
        <taxon>Pleuronectiformes</taxon>
        <taxon>Pleuronectoidei</taxon>
        <taxon>Pleuronectidae</taxon>
        <taxon>Pleuronectes</taxon>
    </lineage>
</organism>
<gene>
    <name evidence="1" type="ORF">PLEPLA_LOCUS33906</name>
</gene>
<dbReference type="EMBL" id="CADEAL010003906">
    <property type="protein sequence ID" value="CAB1446167.1"/>
    <property type="molecule type" value="Genomic_DNA"/>
</dbReference>